<feature type="transmembrane region" description="Helical" evidence="6">
    <location>
        <begin position="160"/>
        <end position="180"/>
    </location>
</feature>
<keyword evidence="9" id="KW-1185">Reference proteome</keyword>
<evidence type="ECO:0000256" key="6">
    <source>
        <dbReference type="SAM" id="Phobius"/>
    </source>
</evidence>
<keyword evidence="2" id="KW-1003">Cell membrane</keyword>
<feature type="transmembrane region" description="Helical" evidence="6">
    <location>
        <begin position="40"/>
        <end position="58"/>
    </location>
</feature>
<evidence type="ECO:0000313" key="8">
    <source>
        <dbReference type="EMBL" id="BDD86034.1"/>
    </source>
</evidence>
<dbReference type="Gene3D" id="3.30.70.120">
    <property type="match status" value="1"/>
</dbReference>
<feature type="transmembrane region" description="Helical" evidence="6">
    <location>
        <begin position="93"/>
        <end position="111"/>
    </location>
</feature>
<feature type="transmembrane region" description="Helical" evidence="6">
    <location>
        <begin position="131"/>
        <end position="154"/>
    </location>
</feature>
<dbReference type="PANTHER" id="PTHR33545:SF5">
    <property type="entry name" value="UPF0750 MEMBRANE PROTEIN YITT"/>
    <property type="match status" value="1"/>
</dbReference>
<proteinExistence type="predicted"/>
<evidence type="ECO:0000313" key="9">
    <source>
        <dbReference type="Proteomes" id="UP000830055"/>
    </source>
</evidence>
<dbReference type="Pfam" id="PF02588">
    <property type="entry name" value="YitT_membrane"/>
    <property type="match status" value="1"/>
</dbReference>
<evidence type="ECO:0000256" key="1">
    <source>
        <dbReference type="ARBA" id="ARBA00004651"/>
    </source>
</evidence>
<sequence>MVVGCLVSAVAINGILVPQHFVAGGVTGIALILNDMAPQLGLAGMYLALNIPLFFLAWMAVGRRFFVYSVFGMASLSLAIALVRIEIQVQEPILSALLAGLLIGAGTGLSLRTYGSQGGLDILAVMLMKRFSISIGNTVLVVNGLVLLLVSLYYSLEAVLYTLIVLYVSAKMVTLVVTGLSQRKAVIIISSQWQKIAEEILKDIRHGVTIIQGEGGFSGKQEHILYSVIHFSQIGQLKRLVTAIDRDAFVVISDTMEVVNYRIGNQPHW</sequence>
<dbReference type="PIRSF" id="PIRSF006483">
    <property type="entry name" value="Membrane_protein_YitT"/>
    <property type="match status" value="1"/>
</dbReference>
<evidence type="ECO:0000256" key="2">
    <source>
        <dbReference type="ARBA" id="ARBA00022475"/>
    </source>
</evidence>
<dbReference type="PANTHER" id="PTHR33545">
    <property type="entry name" value="UPF0750 MEMBRANE PROTEIN YITT-RELATED"/>
    <property type="match status" value="1"/>
</dbReference>
<evidence type="ECO:0000256" key="5">
    <source>
        <dbReference type="ARBA" id="ARBA00023136"/>
    </source>
</evidence>
<dbReference type="EMBL" id="AP025516">
    <property type="protein sequence ID" value="BDD86034.1"/>
    <property type="molecule type" value="Genomic_DNA"/>
</dbReference>
<dbReference type="CDD" id="cd16380">
    <property type="entry name" value="YitT_C"/>
    <property type="match status" value="1"/>
</dbReference>
<reference evidence="8 9" key="1">
    <citation type="submission" date="2022-01" db="EMBL/GenBank/DDBJ databases">
        <title>Desulfofustis limnae sp. nov., a novel mesophilic sulfate-reducing bacterium isolated from marsh soil.</title>
        <authorList>
            <person name="Watanabe M."/>
            <person name="Takahashi A."/>
            <person name="Kojima H."/>
            <person name="Fukui M."/>
        </authorList>
    </citation>
    <scope>NUCLEOTIDE SEQUENCE [LARGE SCALE GENOMIC DNA]</scope>
    <source>
        <strain evidence="8 9">PPLL</strain>
    </source>
</reference>
<keyword evidence="4 6" id="KW-1133">Transmembrane helix</keyword>
<evidence type="ECO:0000256" key="3">
    <source>
        <dbReference type="ARBA" id="ARBA00022692"/>
    </source>
</evidence>
<keyword evidence="3 6" id="KW-0812">Transmembrane</keyword>
<accession>A0ABN6M210</accession>
<dbReference type="Pfam" id="PF10035">
    <property type="entry name" value="DUF2179"/>
    <property type="match status" value="1"/>
</dbReference>
<dbReference type="InterPro" id="IPR051461">
    <property type="entry name" value="UPF0750_membrane"/>
</dbReference>
<name>A0ABN6M210_9BACT</name>
<protein>
    <submittedName>
        <fullName evidence="8">Membrane protein</fullName>
    </submittedName>
</protein>
<dbReference type="InterPro" id="IPR019264">
    <property type="entry name" value="DUF2179"/>
</dbReference>
<evidence type="ECO:0000256" key="4">
    <source>
        <dbReference type="ARBA" id="ARBA00022989"/>
    </source>
</evidence>
<gene>
    <name evidence="8" type="ORF">DPPLL_03990</name>
</gene>
<comment type="subcellular location">
    <subcellularLocation>
        <location evidence="1">Cell membrane</location>
        <topology evidence="1">Multi-pass membrane protein</topology>
    </subcellularLocation>
</comment>
<feature type="transmembrane region" description="Helical" evidence="6">
    <location>
        <begin position="65"/>
        <end position="87"/>
    </location>
</feature>
<organism evidence="8 9">
    <name type="scientific">Desulfofustis limnaeus</name>
    <dbReference type="NCBI Taxonomy" id="2740163"/>
    <lineage>
        <taxon>Bacteria</taxon>
        <taxon>Pseudomonadati</taxon>
        <taxon>Thermodesulfobacteriota</taxon>
        <taxon>Desulfobulbia</taxon>
        <taxon>Desulfobulbales</taxon>
        <taxon>Desulfocapsaceae</taxon>
        <taxon>Desulfofustis</taxon>
    </lineage>
</organism>
<dbReference type="Proteomes" id="UP000830055">
    <property type="component" value="Chromosome"/>
</dbReference>
<feature type="domain" description="DUF2179" evidence="7">
    <location>
        <begin position="206"/>
        <end position="259"/>
    </location>
</feature>
<keyword evidence="5 6" id="KW-0472">Membrane</keyword>
<dbReference type="InterPro" id="IPR003740">
    <property type="entry name" value="YitT"/>
</dbReference>
<dbReference type="InterPro" id="IPR015867">
    <property type="entry name" value="N-reg_PII/ATP_PRibTrfase_C"/>
</dbReference>
<evidence type="ECO:0000259" key="7">
    <source>
        <dbReference type="Pfam" id="PF10035"/>
    </source>
</evidence>